<feature type="signal peptide" evidence="2">
    <location>
        <begin position="1"/>
        <end position="23"/>
    </location>
</feature>
<evidence type="ECO:0000313" key="4">
    <source>
        <dbReference type="Proteomes" id="UP000053226"/>
    </source>
</evidence>
<dbReference type="Pfam" id="PF16966">
    <property type="entry name" value="Porin_8"/>
    <property type="match status" value="1"/>
</dbReference>
<gene>
    <name evidence="3" type="ORF">M992_0915</name>
</gene>
<dbReference type="OrthoDB" id="5622860at2"/>
<feature type="chain" id="PRO_5005875762" evidence="2">
    <location>
        <begin position="24"/>
        <end position="471"/>
    </location>
</feature>
<evidence type="ECO:0000256" key="2">
    <source>
        <dbReference type="SAM" id="SignalP"/>
    </source>
</evidence>
<reference evidence="3 4" key="1">
    <citation type="submission" date="2015-07" db="EMBL/GenBank/DDBJ databases">
        <title>ATOL: Assembling a taxonomically balanced genome-scale reconstruction of the evolutionary history of the Enterobacteriaceae.</title>
        <authorList>
            <person name="Plunkett G.III."/>
            <person name="Neeno-Eckwall E.C."/>
            <person name="Glasner J.D."/>
            <person name="Perna N.T."/>
        </authorList>
    </citation>
    <scope>NUCLEOTIDE SEQUENCE [LARGE SCALE GENOMIC DNA]</scope>
    <source>
        <strain evidence="3 4">ATCC 35017</strain>
    </source>
</reference>
<name>A0A0N1KIL3_9GAMM</name>
<dbReference type="SUPFAM" id="SSF56935">
    <property type="entry name" value="Porins"/>
    <property type="match status" value="1"/>
</dbReference>
<evidence type="ECO:0000313" key="3">
    <source>
        <dbReference type="EMBL" id="KPD03625.1"/>
    </source>
</evidence>
<dbReference type="AlphaFoldDB" id="A0A0N1KIL3"/>
<dbReference type="Proteomes" id="UP000053226">
    <property type="component" value="Unassembled WGS sequence"/>
</dbReference>
<proteinExistence type="predicted"/>
<feature type="coiled-coil region" evidence="1">
    <location>
        <begin position="20"/>
        <end position="61"/>
    </location>
</feature>
<keyword evidence="1" id="KW-0175">Coiled coil</keyword>
<accession>A0A0N1KIL3</accession>
<dbReference type="InterPro" id="IPR016963">
    <property type="entry name" value="Glycoporin_RafY"/>
</dbReference>
<dbReference type="RefSeq" id="WP_053907507.1">
    <property type="nucleotide sequence ID" value="NZ_CAWMUS010000009.1"/>
</dbReference>
<keyword evidence="4" id="KW-1185">Reference proteome</keyword>
<sequence length="471" mass="51877">MKAIGLTMVAGSVLAALSMSATADTDLSRIEARLQVLEQRAAQAEARATAAEQKAQRLEQMMMAAPAPAAPATVAASAPVLASHDQQPAQGMVLHDDKLGELKLYGDVEFNMDGASKQGQISSVRTALGKNSDAGKSDNWDINGRILIGLDGERELHNGNYAGFTVQPLADLSGSMNLDDAAFYFGQKDNWEVKLGRYEAYDMFPLGQDTFVEYSGNTSNDLYEDGFGYIYMMKEGRGRSGDGGSVQITKSLDNWYFELNALVEEGTSLFGGDTTYHGYDLKNKKNVIYMRPVIAWQQDSFKVAAGMESQVINNAYGAYGNNGEGKWKDMSKRNGYGLTLAWDTLENDPENGIVATLSTAYMDATGEKDFTAGGNILWRKAQLGYIYAHNDIRTFNTDVLNSDNSSLNAVPGKYDLHTVFVSYEIPKILDLDNYKIYLGGYYSKIDADQKDMVSGRDDDRYGVRARFKYFF</sequence>
<protein>
    <submittedName>
        <fullName evidence="3">Putative glycoporin</fullName>
    </submittedName>
</protein>
<comment type="caution">
    <text evidence="3">The sequence shown here is derived from an EMBL/GenBank/DDBJ whole genome shotgun (WGS) entry which is preliminary data.</text>
</comment>
<evidence type="ECO:0000256" key="1">
    <source>
        <dbReference type="SAM" id="Coils"/>
    </source>
</evidence>
<dbReference type="EMBL" id="LGAA01000009">
    <property type="protein sequence ID" value="KPD03625.1"/>
    <property type="molecule type" value="Genomic_DNA"/>
</dbReference>
<organism evidence="3 4">
    <name type="scientific">Moellerella wisconsensis ATCC 35017</name>
    <dbReference type="NCBI Taxonomy" id="1354267"/>
    <lineage>
        <taxon>Bacteria</taxon>
        <taxon>Pseudomonadati</taxon>
        <taxon>Pseudomonadota</taxon>
        <taxon>Gammaproteobacteria</taxon>
        <taxon>Enterobacterales</taxon>
        <taxon>Morganellaceae</taxon>
        <taxon>Moellerella</taxon>
    </lineage>
</organism>
<keyword evidence="2" id="KW-0732">Signal</keyword>